<dbReference type="Gene3D" id="3.40.50.1820">
    <property type="entry name" value="alpha/beta hydrolase"/>
    <property type="match status" value="1"/>
</dbReference>
<dbReference type="PIRSF" id="PIRSF001112">
    <property type="entry name" value="Epoxide_hydrolase"/>
    <property type="match status" value="1"/>
</dbReference>
<gene>
    <name evidence="6" type="ORF">SAMN04488239_11360</name>
</gene>
<dbReference type="EMBL" id="FMZV01000013">
    <property type="protein sequence ID" value="SDE04581.1"/>
    <property type="molecule type" value="Genomic_DNA"/>
</dbReference>
<dbReference type="InterPro" id="IPR029058">
    <property type="entry name" value="AB_hydrolase_fold"/>
</dbReference>
<dbReference type="AlphaFoldDB" id="A0A1G6ZPX9"/>
<feature type="active site" description="Proton donor" evidence="4">
    <location>
        <position position="285"/>
    </location>
</feature>
<dbReference type="GO" id="GO:0004301">
    <property type="term" value="F:epoxide hydrolase activity"/>
    <property type="evidence" value="ECO:0007669"/>
    <property type="project" value="TreeGrafter"/>
</dbReference>
<dbReference type="OrthoDB" id="27092at2"/>
<proteinExistence type="inferred from homology"/>
<dbReference type="SUPFAM" id="SSF53474">
    <property type="entry name" value="alpha/beta-Hydrolases"/>
    <property type="match status" value="1"/>
</dbReference>
<dbReference type="InterPro" id="IPR000639">
    <property type="entry name" value="Epox_hydrolase-like"/>
</dbReference>
<feature type="active site" description="Proton acceptor" evidence="4">
    <location>
        <position position="340"/>
    </location>
</feature>
<evidence type="ECO:0000313" key="7">
    <source>
        <dbReference type="Proteomes" id="UP000199628"/>
    </source>
</evidence>
<name>A0A1G6ZPX9_9RHOB</name>
<feature type="active site" description="Nucleophile" evidence="4">
    <location>
        <position position="175"/>
    </location>
</feature>
<accession>A0A1G6ZPX9</accession>
<dbReference type="PANTHER" id="PTHR21661:SF35">
    <property type="entry name" value="EPOXIDE HYDROLASE"/>
    <property type="match status" value="1"/>
</dbReference>
<evidence type="ECO:0000259" key="5">
    <source>
        <dbReference type="Pfam" id="PF06441"/>
    </source>
</evidence>
<feature type="domain" description="Epoxide hydrolase N-terminal" evidence="5">
    <location>
        <begin position="2"/>
        <end position="106"/>
    </location>
</feature>
<dbReference type="Pfam" id="PF06441">
    <property type="entry name" value="EHN"/>
    <property type="match status" value="1"/>
</dbReference>
<evidence type="ECO:0000256" key="1">
    <source>
        <dbReference type="ARBA" id="ARBA00010088"/>
    </source>
</evidence>
<dbReference type="GO" id="GO:0097176">
    <property type="term" value="P:epoxide metabolic process"/>
    <property type="evidence" value="ECO:0007669"/>
    <property type="project" value="TreeGrafter"/>
</dbReference>
<keyword evidence="2" id="KW-0058">Aromatic hydrocarbons catabolism</keyword>
<dbReference type="Proteomes" id="UP000199628">
    <property type="component" value="Unassembled WGS sequence"/>
</dbReference>
<dbReference type="PRINTS" id="PR00412">
    <property type="entry name" value="EPOXHYDRLASE"/>
</dbReference>
<sequence>MQAFELEIAQGQIDDLHDRLGRTRLPDRTPGPDWAFGTDPDWLADLIGYWRDRFDWRAQEAALNAFEQVMLPLHGIDLHTIIAKGQGPSPRPLLLLHGWPGSVFEFLDILPILTDPARFGGRPEDAFTVVAPSLPGFGLSFAPGQKRFSVQEMAALFADLMSALGYPRFGVQGGDWGAFTGSALALRHPDRVTGLHLNYLPLRPEPSEFEREETAYAIIQGTKPQTLAYALTDSPAGLAAWIGEKFHRWTDHGGDPFTAVSRDRMLANISLYWFTGAIGSSFWPYYARLHGDWPVPDGAQVRVPMGHAAFPREIRRPEREAAAQMFPDIRRWTGMEKGGHFAAMEQPAALAAEIRAFFADLPA</sequence>
<dbReference type="InterPro" id="IPR010497">
    <property type="entry name" value="Epoxide_hydro_N"/>
</dbReference>
<evidence type="ECO:0000256" key="2">
    <source>
        <dbReference type="ARBA" id="ARBA00022797"/>
    </source>
</evidence>
<evidence type="ECO:0000256" key="4">
    <source>
        <dbReference type="PIRSR" id="PIRSR001112-1"/>
    </source>
</evidence>
<dbReference type="PANTHER" id="PTHR21661">
    <property type="entry name" value="EPOXIDE HYDROLASE 1-RELATED"/>
    <property type="match status" value="1"/>
</dbReference>
<evidence type="ECO:0000256" key="3">
    <source>
        <dbReference type="ARBA" id="ARBA00022801"/>
    </source>
</evidence>
<dbReference type="STRING" id="639004.SAMN04488239_11360"/>
<comment type="similarity">
    <text evidence="1">Belongs to the peptidase S33 family.</text>
</comment>
<evidence type="ECO:0000313" key="6">
    <source>
        <dbReference type="EMBL" id="SDE04581.1"/>
    </source>
</evidence>
<dbReference type="InterPro" id="IPR016292">
    <property type="entry name" value="Epoxide_hydrolase"/>
</dbReference>
<keyword evidence="7" id="KW-1185">Reference proteome</keyword>
<organism evidence="6 7">
    <name type="scientific">Ruegeria marina</name>
    <dbReference type="NCBI Taxonomy" id="639004"/>
    <lineage>
        <taxon>Bacteria</taxon>
        <taxon>Pseudomonadati</taxon>
        <taxon>Pseudomonadota</taxon>
        <taxon>Alphaproteobacteria</taxon>
        <taxon>Rhodobacterales</taxon>
        <taxon>Roseobacteraceae</taxon>
        <taxon>Ruegeria</taxon>
    </lineage>
</organism>
<reference evidence="7" key="1">
    <citation type="submission" date="2016-10" db="EMBL/GenBank/DDBJ databases">
        <authorList>
            <person name="Varghese N."/>
            <person name="Submissions S."/>
        </authorList>
    </citation>
    <scope>NUCLEOTIDE SEQUENCE [LARGE SCALE GENOMIC DNA]</scope>
    <source>
        <strain evidence="7">CGMCC 1.9108</strain>
    </source>
</reference>
<protein>
    <submittedName>
        <fullName evidence="6">Epoxide hydrolase</fullName>
    </submittedName>
</protein>
<keyword evidence="3 6" id="KW-0378">Hydrolase</keyword>